<dbReference type="Pfam" id="PF00982">
    <property type="entry name" value="Glyco_transf_20"/>
    <property type="match status" value="1"/>
</dbReference>
<dbReference type="Gene3D" id="3.40.50.2000">
    <property type="entry name" value="Glycogen Phosphorylase B"/>
    <property type="match status" value="2"/>
</dbReference>
<comment type="caution">
    <text evidence="3">The sequence shown here is derived from an EMBL/GenBank/DDBJ whole genome shotgun (WGS) entry which is preliminary data.</text>
</comment>
<dbReference type="Proteomes" id="UP000799439">
    <property type="component" value="Unassembled WGS sequence"/>
</dbReference>
<dbReference type="OrthoDB" id="755951at2759"/>
<dbReference type="Gene3D" id="3.30.70.1020">
    <property type="entry name" value="Trehalose-6-phosphate phosphatase related protein, domain 2"/>
    <property type="match status" value="1"/>
</dbReference>
<evidence type="ECO:0000313" key="3">
    <source>
        <dbReference type="EMBL" id="KAF2156913.1"/>
    </source>
</evidence>
<dbReference type="InterPro" id="IPR003337">
    <property type="entry name" value="Trehalose_PPase"/>
</dbReference>
<dbReference type="SUPFAM" id="SSF53756">
    <property type="entry name" value="UDP-Glycosyltransferase/glycogen phosphorylase"/>
    <property type="match status" value="1"/>
</dbReference>
<dbReference type="GO" id="GO:0005946">
    <property type="term" value="C:alpha,alpha-trehalose-phosphate synthase complex (UDP-forming)"/>
    <property type="evidence" value="ECO:0007669"/>
    <property type="project" value="TreeGrafter"/>
</dbReference>
<dbReference type="PANTHER" id="PTHR10788:SF15">
    <property type="entry name" value="TREHALOSE SYNTHASE COMPLEX REGULATORY SUBUNIT TPS3-RELATED"/>
    <property type="match status" value="1"/>
</dbReference>
<gene>
    <name evidence="3" type="ORF">K461DRAFT_220209</name>
</gene>
<dbReference type="CDD" id="cd03788">
    <property type="entry name" value="GT20_TPS"/>
    <property type="match status" value="1"/>
</dbReference>
<feature type="compositionally biased region" description="Polar residues" evidence="2">
    <location>
        <begin position="1"/>
        <end position="23"/>
    </location>
</feature>
<dbReference type="GO" id="GO:0003825">
    <property type="term" value="F:alpha,alpha-trehalose-phosphate synthase (UDP-forming) activity"/>
    <property type="evidence" value="ECO:0007669"/>
    <property type="project" value="TreeGrafter"/>
</dbReference>
<evidence type="ECO:0000256" key="2">
    <source>
        <dbReference type="SAM" id="MobiDB-lite"/>
    </source>
</evidence>
<protein>
    <submittedName>
        <fullName evidence="3">Glycosyltransferase family 20 protein</fullName>
    </submittedName>
</protein>
<dbReference type="SUPFAM" id="SSF56784">
    <property type="entry name" value="HAD-like"/>
    <property type="match status" value="1"/>
</dbReference>
<dbReference type="InterPro" id="IPR023214">
    <property type="entry name" value="HAD_sf"/>
</dbReference>
<dbReference type="GO" id="GO:0004805">
    <property type="term" value="F:trehalose-phosphatase activity"/>
    <property type="evidence" value="ECO:0007669"/>
    <property type="project" value="TreeGrafter"/>
</dbReference>
<accession>A0A9P4ML39</accession>
<dbReference type="Pfam" id="PF02358">
    <property type="entry name" value="Trehalose_PPase"/>
    <property type="match status" value="1"/>
</dbReference>
<name>A0A9P4ML39_9PEZI</name>
<dbReference type="GO" id="GO:0005829">
    <property type="term" value="C:cytosol"/>
    <property type="evidence" value="ECO:0007669"/>
    <property type="project" value="TreeGrafter"/>
</dbReference>
<reference evidence="3" key="1">
    <citation type="journal article" date="2020" name="Stud. Mycol.">
        <title>101 Dothideomycetes genomes: a test case for predicting lifestyles and emergence of pathogens.</title>
        <authorList>
            <person name="Haridas S."/>
            <person name="Albert R."/>
            <person name="Binder M."/>
            <person name="Bloem J."/>
            <person name="Labutti K."/>
            <person name="Salamov A."/>
            <person name="Andreopoulos B."/>
            <person name="Baker S."/>
            <person name="Barry K."/>
            <person name="Bills G."/>
            <person name="Bluhm B."/>
            <person name="Cannon C."/>
            <person name="Castanera R."/>
            <person name="Culley D."/>
            <person name="Daum C."/>
            <person name="Ezra D."/>
            <person name="Gonzalez J."/>
            <person name="Henrissat B."/>
            <person name="Kuo A."/>
            <person name="Liang C."/>
            <person name="Lipzen A."/>
            <person name="Lutzoni F."/>
            <person name="Magnuson J."/>
            <person name="Mondo S."/>
            <person name="Nolan M."/>
            <person name="Ohm R."/>
            <person name="Pangilinan J."/>
            <person name="Park H.-J."/>
            <person name="Ramirez L."/>
            <person name="Alfaro M."/>
            <person name="Sun H."/>
            <person name="Tritt A."/>
            <person name="Yoshinaga Y."/>
            <person name="Zwiers L.-H."/>
            <person name="Turgeon B."/>
            <person name="Goodwin S."/>
            <person name="Spatafora J."/>
            <person name="Crous P."/>
            <person name="Grigoriev I."/>
        </authorList>
    </citation>
    <scope>NUCLEOTIDE SEQUENCE</scope>
    <source>
        <strain evidence="3">CBS 260.36</strain>
    </source>
</reference>
<feature type="region of interest" description="Disordered" evidence="2">
    <location>
        <begin position="1"/>
        <end position="28"/>
    </location>
</feature>
<dbReference type="EMBL" id="ML996081">
    <property type="protein sequence ID" value="KAF2156913.1"/>
    <property type="molecule type" value="Genomic_DNA"/>
</dbReference>
<dbReference type="AlphaFoldDB" id="A0A9P4ML39"/>
<feature type="region of interest" description="Disordered" evidence="2">
    <location>
        <begin position="773"/>
        <end position="811"/>
    </location>
</feature>
<organism evidence="3 4">
    <name type="scientific">Myriangium duriaei CBS 260.36</name>
    <dbReference type="NCBI Taxonomy" id="1168546"/>
    <lineage>
        <taxon>Eukaryota</taxon>
        <taxon>Fungi</taxon>
        <taxon>Dikarya</taxon>
        <taxon>Ascomycota</taxon>
        <taxon>Pezizomycotina</taxon>
        <taxon>Dothideomycetes</taxon>
        <taxon>Dothideomycetidae</taxon>
        <taxon>Myriangiales</taxon>
        <taxon>Myriangiaceae</taxon>
        <taxon>Myriangium</taxon>
    </lineage>
</organism>
<evidence type="ECO:0000256" key="1">
    <source>
        <dbReference type="ARBA" id="ARBA00005409"/>
    </source>
</evidence>
<sequence>MHSRRSSQAFTQFETRPHASQESGPFKPFNDSHWTIEESILVNGGLLNAVRKSVQGKETEAIWIGTLEGEGTDRISLPRKEDIANKFAHKHNAQVLYVSDADLDGHYEHFCKVILWPVLHYHMPDNLEGKAYADHSWEFYRNLNRSFADKIIENYKQDDVVWVHDYHLMLVPAMIRERIPDAKIGFFIHTAFPSSEIYRCVSTRKELLKGVLGATMIGLQTTEYVKHFLQTCSRVLITETVPDGVQFEGRFIRVISEAIGIVPEALEFVRSHHDQEVKQYLQEIKNLYEDKILLVARDKLDTVRGIRPKLLAYELFLAKNPDLRQKVVLLQIATSTTELVEYHTSVYDIVQRITDKYSSLEHCPLEFLSQDMSPASYVAMISYADVLLITSQREGMGLTAQEFIYCQDGLLCEKKHGVVVLSEFTGTSQLFAGSDLPCNPWDLRGTAEQIERAVRMSVEEKSARWHKLHDIVKNHTGGHWWAELQAKLNDAHERQIRCSQQHVPRLDVEALTRTYATASKRLFILDSEGTLAYVPFNQEFHDKVRKRLTLLAGNPANTVYVTSSLSPPELWELYKDIPNLGMIAENGFYIHSPDEEPRTWLEAHSVERIHEWKQDIKKFLEHCLERMEGATLSERFSSMTIDYSTAAHPSSAMTIIGELLSHVNEACPSLRIHATPLPGRIVVIDSIGYDKATAMKMQWHDLCGTDYDLVMVAGDTRDDEPLFRWANELARPNETSVFTTSLGGKITEAVTTLSGGPGALFHVLSKLADVSMEGGEKLEDNDEKDYPEEKKQGDESEDSEGLTMTLERTSF</sequence>
<comment type="similarity">
    <text evidence="1">In the N-terminal section; belongs to the glycosyltransferase 20 family.</text>
</comment>
<proteinExistence type="inferred from homology"/>
<evidence type="ECO:0000313" key="4">
    <source>
        <dbReference type="Proteomes" id="UP000799439"/>
    </source>
</evidence>
<dbReference type="GO" id="GO:0005992">
    <property type="term" value="P:trehalose biosynthetic process"/>
    <property type="evidence" value="ECO:0007669"/>
    <property type="project" value="InterPro"/>
</dbReference>
<dbReference type="InterPro" id="IPR001830">
    <property type="entry name" value="Glyco_trans_20"/>
</dbReference>
<dbReference type="PANTHER" id="PTHR10788">
    <property type="entry name" value="TREHALOSE-6-PHOSPHATE SYNTHASE"/>
    <property type="match status" value="1"/>
</dbReference>
<dbReference type="Gene3D" id="3.40.50.1000">
    <property type="entry name" value="HAD superfamily/HAD-like"/>
    <property type="match status" value="1"/>
</dbReference>
<keyword evidence="4" id="KW-1185">Reference proteome</keyword>
<dbReference type="InterPro" id="IPR036412">
    <property type="entry name" value="HAD-like_sf"/>
</dbReference>